<feature type="transmembrane region" description="Helical" evidence="1">
    <location>
        <begin position="9"/>
        <end position="31"/>
    </location>
</feature>
<protein>
    <submittedName>
        <fullName evidence="2">Uncharacterized protein</fullName>
    </submittedName>
</protein>
<accession>A0A6J4U159</accession>
<name>A0A6J4U159_9ACTN</name>
<evidence type="ECO:0000256" key="1">
    <source>
        <dbReference type="SAM" id="Phobius"/>
    </source>
</evidence>
<keyword evidence="1" id="KW-1133">Transmembrane helix</keyword>
<gene>
    <name evidence="2" type="ORF">AVDCRST_MAG05-4860</name>
</gene>
<dbReference type="EMBL" id="CADCVM010000522">
    <property type="protein sequence ID" value="CAA9536157.1"/>
    <property type="molecule type" value="Genomic_DNA"/>
</dbReference>
<reference evidence="2" key="1">
    <citation type="submission" date="2020-02" db="EMBL/GenBank/DDBJ databases">
        <authorList>
            <person name="Meier V. D."/>
        </authorList>
    </citation>
    <scope>NUCLEOTIDE SEQUENCE</scope>
    <source>
        <strain evidence="2">AVDCRST_MAG05</strain>
    </source>
</reference>
<proteinExistence type="predicted"/>
<dbReference type="AlphaFoldDB" id="A0A6J4U159"/>
<sequence>MKTKVRDFFLLPPFLLTGGALVAYGAVMVVFSVYRTYALLAFSPLLAVGGALLVLGPIAVAVVRRSEGTAGELPAEDRGVRR</sequence>
<feature type="transmembrane region" description="Helical" evidence="1">
    <location>
        <begin position="37"/>
        <end position="63"/>
    </location>
</feature>
<keyword evidence="1" id="KW-0812">Transmembrane</keyword>
<keyword evidence="1" id="KW-0472">Membrane</keyword>
<organism evidence="2">
    <name type="scientific">uncultured Rubrobacteraceae bacterium</name>
    <dbReference type="NCBI Taxonomy" id="349277"/>
    <lineage>
        <taxon>Bacteria</taxon>
        <taxon>Bacillati</taxon>
        <taxon>Actinomycetota</taxon>
        <taxon>Rubrobacteria</taxon>
        <taxon>Rubrobacterales</taxon>
        <taxon>Rubrobacteraceae</taxon>
        <taxon>environmental samples</taxon>
    </lineage>
</organism>
<evidence type="ECO:0000313" key="2">
    <source>
        <dbReference type="EMBL" id="CAA9536157.1"/>
    </source>
</evidence>